<dbReference type="GO" id="GO:0005524">
    <property type="term" value="F:ATP binding"/>
    <property type="evidence" value="ECO:0007669"/>
    <property type="project" value="UniProtKB-KW"/>
</dbReference>
<protein>
    <submittedName>
        <fullName evidence="1">ATP-binding protein</fullName>
    </submittedName>
</protein>
<dbReference type="PANTHER" id="PTHR42698:SF1">
    <property type="entry name" value="GTPASE ERA, MITOCHONDRIAL"/>
    <property type="match status" value="1"/>
</dbReference>
<dbReference type="SUPFAM" id="SSF52540">
    <property type="entry name" value="P-loop containing nucleoside triphosphate hydrolases"/>
    <property type="match status" value="1"/>
</dbReference>
<gene>
    <name evidence="1" type="ORF">ACE11A_12185</name>
</gene>
<sequence length="546" mass="58025">MLWKPREIGHSSHVAILDARPELLEALTVLRERLAAACFPLELPGAPRARRTRAELLAQLDGYLLPRLRRPDAPLLAVIGGSTGAGKSTLVNSLIGRPVTEAGVLRPTTRTPVLVCHPDDRHWFAGDRVLPQLDRERGELTTETTRTLPPGIALLDAPDIDSLVAGQRDLAADLLCAADIWILVTTASRYADALPWHLLRSAQEYDVTLATVLDRVPHQIAAEVSRHYAALLERAGLDDIPRFTVPELPESAGGGNGLLPRTAVAALREWLAHQAQSPAARARAAARTATGALAALKGSVGALAAASAAQYATAVRLDQQLQSAYKESVTRVRQCLTTGGVLTGAARAHWAAFPEDTSSSELLDALTDALTALLTEAVAAADEHTTAAWRREPGAPPGGCDTPEEVRERVGIRVRRLRRCLEELADEARAASGGHSGPVIGERGGPARVRTGDDGELAALLAAGLLGGKEAQIAQHTLAGVLGTLAANRMRDNGRRILGDCVDQVLGEERDRRGAPLHHLGITARPQVELIAALSTLQAERLRTAA</sequence>
<dbReference type="PANTHER" id="PTHR42698">
    <property type="entry name" value="GTPASE ERA"/>
    <property type="match status" value="1"/>
</dbReference>
<keyword evidence="1" id="KW-0067">ATP-binding</keyword>
<keyword evidence="1" id="KW-0547">Nucleotide-binding</keyword>
<dbReference type="Gene3D" id="3.40.50.300">
    <property type="entry name" value="P-loop containing nucleotide triphosphate hydrolases"/>
    <property type="match status" value="1"/>
</dbReference>
<evidence type="ECO:0000313" key="1">
    <source>
        <dbReference type="EMBL" id="MFB4195110.1"/>
    </source>
</evidence>
<dbReference type="RefSeq" id="WP_375063036.1">
    <property type="nucleotide sequence ID" value="NZ_JBHGBT010000009.1"/>
</dbReference>
<evidence type="ECO:0000313" key="2">
    <source>
        <dbReference type="Proteomes" id="UP001577267"/>
    </source>
</evidence>
<name>A0ABV4ZLU4_9ACTN</name>
<keyword evidence="2" id="KW-1185">Reference proteome</keyword>
<dbReference type="Proteomes" id="UP001577267">
    <property type="component" value="Unassembled WGS sequence"/>
</dbReference>
<dbReference type="InterPro" id="IPR005662">
    <property type="entry name" value="GTPase_Era-like"/>
</dbReference>
<reference evidence="1 2" key="1">
    <citation type="submission" date="2024-09" db="EMBL/GenBank/DDBJ databases">
        <title>Draft genome sequence of multifaceted antimicrobials producing Streptomyces sp. strain FH1.</title>
        <authorList>
            <person name="Hassan F."/>
            <person name="Ali H."/>
            <person name="Hassan N."/>
            <person name="Nawaz A."/>
        </authorList>
    </citation>
    <scope>NUCLEOTIDE SEQUENCE [LARGE SCALE GENOMIC DNA]</scope>
    <source>
        <strain evidence="1 2">FH1</strain>
    </source>
</reference>
<dbReference type="InterPro" id="IPR027417">
    <property type="entry name" value="P-loop_NTPase"/>
</dbReference>
<accession>A0ABV4ZLU4</accession>
<proteinExistence type="predicted"/>
<comment type="caution">
    <text evidence="1">The sequence shown here is derived from an EMBL/GenBank/DDBJ whole genome shotgun (WGS) entry which is preliminary data.</text>
</comment>
<dbReference type="CDD" id="cd00882">
    <property type="entry name" value="Ras_like_GTPase"/>
    <property type="match status" value="1"/>
</dbReference>
<organism evidence="1 2">
    <name type="scientific">Streptomyces carpaticus</name>
    <dbReference type="NCBI Taxonomy" id="285558"/>
    <lineage>
        <taxon>Bacteria</taxon>
        <taxon>Bacillati</taxon>
        <taxon>Actinomycetota</taxon>
        <taxon>Actinomycetes</taxon>
        <taxon>Kitasatosporales</taxon>
        <taxon>Streptomycetaceae</taxon>
        <taxon>Streptomyces</taxon>
    </lineage>
</organism>
<dbReference type="EMBL" id="JBHGBT010000009">
    <property type="protein sequence ID" value="MFB4195110.1"/>
    <property type="molecule type" value="Genomic_DNA"/>
</dbReference>